<protein>
    <submittedName>
        <fullName evidence="2">ABC transporter substrate-binding protein</fullName>
    </submittedName>
</protein>
<feature type="signal peptide" evidence="1">
    <location>
        <begin position="1"/>
        <end position="24"/>
    </location>
</feature>
<gene>
    <name evidence="2" type="ORF">ACFQDO_10945</name>
</gene>
<accession>A0ABW1JE59</accession>
<organism evidence="2 3">
    <name type="scientific">Angustibacter luteus</name>
    <dbReference type="NCBI Taxonomy" id="658456"/>
    <lineage>
        <taxon>Bacteria</taxon>
        <taxon>Bacillati</taxon>
        <taxon>Actinomycetota</taxon>
        <taxon>Actinomycetes</taxon>
        <taxon>Kineosporiales</taxon>
        <taxon>Kineosporiaceae</taxon>
    </lineage>
</organism>
<dbReference type="Proteomes" id="UP001596189">
    <property type="component" value="Unassembled WGS sequence"/>
</dbReference>
<dbReference type="InterPro" id="IPR050490">
    <property type="entry name" value="Bact_solute-bd_prot1"/>
</dbReference>
<comment type="caution">
    <text evidence="2">The sequence shown here is derived from an EMBL/GenBank/DDBJ whole genome shotgun (WGS) entry which is preliminary data.</text>
</comment>
<dbReference type="PANTHER" id="PTHR43649:SF16">
    <property type="entry name" value="SUGAR-BINDING LIPOPROTEIN"/>
    <property type="match status" value="1"/>
</dbReference>
<dbReference type="RefSeq" id="WP_345715675.1">
    <property type="nucleotide sequence ID" value="NZ_BAABFP010000002.1"/>
</dbReference>
<name>A0ABW1JE59_9ACTN</name>
<dbReference type="PANTHER" id="PTHR43649">
    <property type="entry name" value="ARABINOSE-BINDING PROTEIN-RELATED"/>
    <property type="match status" value="1"/>
</dbReference>
<evidence type="ECO:0000313" key="2">
    <source>
        <dbReference type="EMBL" id="MFC6007646.1"/>
    </source>
</evidence>
<feature type="chain" id="PRO_5046989982" evidence="1">
    <location>
        <begin position="25"/>
        <end position="459"/>
    </location>
</feature>
<sequence length="459" mass="48715">MSSRRRTTASASALAGVLAVSLLAACGSSAGNDEAKDSKDGKVTISVEGWRPGSEQATIDTFKAQAAEFTKANPNITIDPKEWEWKGETFAAQLAGGTLPTTFRVPFTDGRGLIERGQILDVSKQVKALPYASKFNPSVLAAVQSPDGKIYGLPTGVYGMGLHYNRDLFKAAGLDPDKPPTTWDDLRADAKAIHDKTGQPGFVTMSKGNTGGWDLTTFTYTLGGRMESEDGKTATINNDATKQVLNTLKAMRWEDNSVGSGALLDWGGINQAFAAGKAGMYISGSDVYNALVQQNKVKADSYGLGLVPLGSGDAGVLGGGSIAAVSAKATPAQADAAVKWNDWYYMRKLSEQSAAEADAKTLNEGKQPVGTPQLPVFDAATLTSYNGWIKPYVNVPIDQMANFTNGINSQKFLAEPVSHTQEVYALLDTVVQKVLTDKNADVDQVLDKANTQAQALLSK</sequence>
<keyword evidence="3" id="KW-1185">Reference proteome</keyword>
<keyword evidence="1" id="KW-0732">Signal</keyword>
<dbReference type="SUPFAM" id="SSF53850">
    <property type="entry name" value="Periplasmic binding protein-like II"/>
    <property type="match status" value="1"/>
</dbReference>
<dbReference type="Pfam" id="PF01547">
    <property type="entry name" value="SBP_bac_1"/>
    <property type="match status" value="1"/>
</dbReference>
<proteinExistence type="predicted"/>
<dbReference type="Gene3D" id="3.40.190.10">
    <property type="entry name" value="Periplasmic binding protein-like II"/>
    <property type="match status" value="1"/>
</dbReference>
<evidence type="ECO:0000256" key="1">
    <source>
        <dbReference type="SAM" id="SignalP"/>
    </source>
</evidence>
<dbReference type="PROSITE" id="PS51257">
    <property type="entry name" value="PROKAR_LIPOPROTEIN"/>
    <property type="match status" value="1"/>
</dbReference>
<reference evidence="3" key="1">
    <citation type="journal article" date="2019" name="Int. J. Syst. Evol. Microbiol.">
        <title>The Global Catalogue of Microorganisms (GCM) 10K type strain sequencing project: providing services to taxonomists for standard genome sequencing and annotation.</title>
        <authorList>
            <consortium name="The Broad Institute Genomics Platform"/>
            <consortium name="The Broad Institute Genome Sequencing Center for Infectious Disease"/>
            <person name="Wu L."/>
            <person name="Ma J."/>
        </authorList>
    </citation>
    <scope>NUCLEOTIDE SEQUENCE [LARGE SCALE GENOMIC DNA]</scope>
    <source>
        <strain evidence="3">KACC 14249</strain>
    </source>
</reference>
<evidence type="ECO:0000313" key="3">
    <source>
        <dbReference type="Proteomes" id="UP001596189"/>
    </source>
</evidence>
<dbReference type="InterPro" id="IPR006059">
    <property type="entry name" value="SBP"/>
</dbReference>
<dbReference type="CDD" id="cd13585">
    <property type="entry name" value="PBP2_TMBP_like"/>
    <property type="match status" value="1"/>
</dbReference>
<dbReference type="EMBL" id="JBHSRD010000004">
    <property type="protein sequence ID" value="MFC6007646.1"/>
    <property type="molecule type" value="Genomic_DNA"/>
</dbReference>